<comment type="catalytic activity">
    <reaction evidence="16 17 19">
        <text>(6S)-NADPHX + ADP = AMP + phosphate + NADPH + H(+)</text>
        <dbReference type="Rhea" id="RHEA:32235"/>
        <dbReference type="ChEBI" id="CHEBI:15378"/>
        <dbReference type="ChEBI" id="CHEBI:43474"/>
        <dbReference type="ChEBI" id="CHEBI:57783"/>
        <dbReference type="ChEBI" id="CHEBI:64076"/>
        <dbReference type="ChEBI" id="CHEBI:456215"/>
        <dbReference type="ChEBI" id="CHEBI:456216"/>
        <dbReference type="EC" id="4.2.1.136"/>
    </reaction>
</comment>
<dbReference type="PROSITE" id="PS51385">
    <property type="entry name" value="YJEF_N"/>
    <property type="match status" value="1"/>
</dbReference>
<feature type="binding site" evidence="17">
    <location>
        <position position="429"/>
    </location>
    <ligand>
        <name>AMP</name>
        <dbReference type="ChEBI" id="CHEBI:456215"/>
    </ligand>
</feature>
<comment type="catalytic activity">
    <reaction evidence="15 17 19">
        <text>(6S)-NADHX + ADP = AMP + phosphate + NADH + H(+)</text>
        <dbReference type="Rhea" id="RHEA:32223"/>
        <dbReference type="ChEBI" id="CHEBI:15378"/>
        <dbReference type="ChEBI" id="CHEBI:43474"/>
        <dbReference type="ChEBI" id="CHEBI:57945"/>
        <dbReference type="ChEBI" id="CHEBI:64074"/>
        <dbReference type="ChEBI" id="CHEBI:456215"/>
        <dbReference type="ChEBI" id="CHEBI:456216"/>
        <dbReference type="EC" id="4.2.1.136"/>
    </reaction>
</comment>
<evidence type="ECO:0000313" key="22">
    <source>
        <dbReference type="EMBL" id="MBW8182626.1"/>
    </source>
</evidence>
<evidence type="ECO:0000256" key="4">
    <source>
        <dbReference type="ARBA" id="ARBA00009524"/>
    </source>
</evidence>
<comment type="subunit">
    <text evidence="17">Homotetramer.</text>
</comment>
<evidence type="ECO:0000256" key="3">
    <source>
        <dbReference type="ARBA" id="ARBA00006001"/>
    </source>
</evidence>
<dbReference type="Pfam" id="PF03853">
    <property type="entry name" value="YjeF_N"/>
    <property type="match status" value="1"/>
</dbReference>
<comment type="caution">
    <text evidence="22">The sequence shown here is derived from an EMBL/GenBank/DDBJ whole genome shotgun (WGS) entry which is preliminary data.</text>
</comment>
<dbReference type="NCBIfam" id="TIGR00197">
    <property type="entry name" value="yjeF_nterm"/>
    <property type="match status" value="1"/>
</dbReference>
<comment type="function">
    <text evidence="14 19">Bifunctional enzyme that catalyzes the epimerization of the S- and R-forms of NAD(P)HX and the dehydration of the S-form of NAD(P)HX at the expense of ADP, which is converted to AMP. This allows the repair of both epimers of NAD(P)HX, a damaged form of NAD(P)H that is a result of enzymatic or heat-dependent hydration.</text>
</comment>
<evidence type="ECO:0000256" key="9">
    <source>
        <dbReference type="ARBA" id="ARBA00022958"/>
    </source>
</evidence>
<accession>A0ABS7E0E1</accession>
<dbReference type="SUPFAM" id="SSF53613">
    <property type="entry name" value="Ribokinase-like"/>
    <property type="match status" value="1"/>
</dbReference>
<comment type="similarity">
    <text evidence="17">Belongs to the NnrD/CARKD family.</text>
</comment>
<dbReference type="InterPro" id="IPR030677">
    <property type="entry name" value="Nnr"/>
</dbReference>
<gene>
    <name evidence="18" type="primary">nnrE</name>
    <name evidence="17" type="synonym">nnrD</name>
    <name evidence="22" type="ORF">K0625_03010</name>
</gene>
<feature type="binding site" evidence="18">
    <location>
        <begin position="129"/>
        <end position="135"/>
    </location>
    <ligand>
        <name>(6S)-NADPHX</name>
        <dbReference type="ChEBI" id="CHEBI:64076"/>
    </ligand>
</feature>
<organism evidence="22 23">
    <name type="scientific">Shewanella nanhaiensis</name>
    <dbReference type="NCBI Taxonomy" id="2864872"/>
    <lineage>
        <taxon>Bacteria</taxon>
        <taxon>Pseudomonadati</taxon>
        <taxon>Pseudomonadota</taxon>
        <taxon>Gammaproteobacteria</taxon>
        <taxon>Alteromonadales</taxon>
        <taxon>Shewanellaceae</taxon>
        <taxon>Shewanella</taxon>
    </lineage>
</organism>
<evidence type="ECO:0000256" key="13">
    <source>
        <dbReference type="ARBA" id="ARBA00023268"/>
    </source>
</evidence>
<comment type="catalytic activity">
    <reaction evidence="1 18 19">
        <text>(6R)-NADHX = (6S)-NADHX</text>
        <dbReference type="Rhea" id="RHEA:32215"/>
        <dbReference type="ChEBI" id="CHEBI:64074"/>
        <dbReference type="ChEBI" id="CHEBI:64075"/>
        <dbReference type="EC" id="5.1.99.6"/>
    </reaction>
</comment>
<feature type="domain" description="YjeF N-terminal" evidence="21">
    <location>
        <begin position="14"/>
        <end position="214"/>
    </location>
</feature>
<dbReference type="EC" id="5.1.99.6" evidence="19"/>
<evidence type="ECO:0000256" key="6">
    <source>
        <dbReference type="ARBA" id="ARBA00022741"/>
    </source>
</evidence>
<dbReference type="CDD" id="cd01171">
    <property type="entry name" value="YXKO-related"/>
    <property type="match status" value="1"/>
</dbReference>
<comment type="similarity">
    <text evidence="18">Belongs to the NnrE/AIBP family.</text>
</comment>
<evidence type="ECO:0000256" key="19">
    <source>
        <dbReference type="PIRNR" id="PIRNR017184"/>
    </source>
</evidence>
<dbReference type="Proteomes" id="UP001195963">
    <property type="component" value="Unassembled WGS sequence"/>
</dbReference>
<keyword evidence="8 17" id="KW-0521">NADP</keyword>
<evidence type="ECO:0000256" key="14">
    <source>
        <dbReference type="ARBA" id="ARBA00025153"/>
    </source>
</evidence>
<keyword evidence="6 17" id="KW-0547">Nucleotide-binding</keyword>
<evidence type="ECO:0000313" key="23">
    <source>
        <dbReference type="Proteomes" id="UP001195963"/>
    </source>
</evidence>
<evidence type="ECO:0000256" key="8">
    <source>
        <dbReference type="ARBA" id="ARBA00022857"/>
    </source>
</evidence>
<feature type="binding site" evidence="18">
    <location>
        <position position="63"/>
    </location>
    <ligand>
        <name>K(+)</name>
        <dbReference type="ChEBI" id="CHEBI:29103"/>
    </ligand>
</feature>
<evidence type="ECO:0000256" key="5">
    <source>
        <dbReference type="ARBA" id="ARBA00022723"/>
    </source>
</evidence>
<protein>
    <recommendedName>
        <fullName evidence="19">Bifunctional NAD(P)H-hydrate repair enzyme</fullName>
    </recommendedName>
    <alternativeName>
        <fullName evidence="19">Nicotinamide nucleotide repair protein</fullName>
    </alternativeName>
    <domain>
        <recommendedName>
            <fullName evidence="19">ADP-dependent (S)-NAD(P)H-hydrate dehydratase</fullName>
            <ecNumber evidence="19">4.2.1.136</ecNumber>
        </recommendedName>
        <alternativeName>
            <fullName evidence="19">ADP-dependent NAD(P)HX dehydratase</fullName>
        </alternativeName>
    </domain>
    <domain>
        <recommendedName>
            <fullName evidence="19">NAD(P)H-hydrate epimerase</fullName>
            <ecNumber evidence="19">5.1.99.6</ecNumber>
        </recommendedName>
    </domain>
</protein>
<feature type="binding site" evidence="17">
    <location>
        <position position="256"/>
    </location>
    <ligand>
        <name>(6S)-NADPHX</name>
        <dbReference type="ChEBI" id="CHEBI:64076"/>
    </ligand>
</feature>
<reference evidence="22 23" key="1">
    <citation type="submission" date="2021-07" db="EMBL/GenBank/DDBJ databases">
        <title>Shewanella sp. nov, isolated from SCS.</title>
        <authorList>
            <person name="Cao W.R."/>
        </authorList>
    </citation>
    <scope>NUCLEOTIDE SEQUENCE [LARGE SCALE GENOMIC DNA]</scope>
    <source>
        <strain evidence="22 23">NR704-98</strain>
    </source>
</reference>
<keyword evidence="23" id="KW-1185">Reference proteome</keyword>
<keyword evidence="13" id="KW-0511">Multifunctional enzyme</keyword>
<proteinExistence type="inferred from homology"/>
<keyword evidence="12 17" id="KW-0456">Lyase</keyword>
<name>A0ABS7E0E1_9GAMM</name>
<comment type="catalytic activity">
    <reaction evidence="2 18 19">
        <text>(6R)-NADPHX = (6S)-NADPHX</text>
        <dbReference type="Rhea" id="RHEA:32227"/>
        <dbReference type="ChEBI" id="CHEBI:64076"/>
        <dbReference type="ChEBI" id="CHEBI:64077"/>
        <dbReference type="EC" id="5.1.99.6"/>
    </reaction>
</comment>
<evidence type="ECO:0000256" key="12">
    <source>
        <dbReference type="ARBA" id="ARBA00023239"/>
    </source>
</evidence>
<keyword evidence="11 18" id="KW-0413">Isomerase</keyword>
<feature type="binding site" evidence="17">
    <location>
        <begin position="401"/>
        <end position="405"/>
    </location>
    <ligand>
        <name>AMP</name>
        <dbReference type="ChEBI" id="CHEBI:456215"/>
    </ligand>
</feature>
<evidence type="ECO:0000256" key="1">
    <source>
        <dbReference type="ARBA" id="ARBA00000013"/>
    </source>
</evidence>
<feature type="binding site" evidence="18">
    <location>
        <begin position="62"/>
        <end position="66"/>
    </location>
    <ligand>
        <name>(6S)-NADPHX</name>
        <dbReference type="ChEBI" id="CHEBI:64076"/>
    </ligand>
</feature>
<dbReference type="SUPFAM" id="SSF64153">
    <property type="entry name" value="YjeF N-terminal domain-like"/>
    <property type="match status" value="1"/>
</dbReference>
<dbReference type="InterPro" id="IPR036652">
    <property type="entry name" value="YjeF_N_dom_sf"/>
</dbReference>
<dbReference type="InterPro" id="IPR029056">
    <property type="entry name" value="Ribokinase-like"/>
</dbReference>
<feature type="binding site" evidence="17">
    <location>
        <position position="364"/>
    </location>
    <ligand>
        <name>(6S)-NADPHX</name>
        <dbReference type="ChEBI" id="CHEBI:64076"/>
    </ligand>
</feature>
<dbReference type="PANTHER" id="PTHR12592:SF0">
    <property type="entry name" value="ATP-DEPENDENT (S)-NAD(P)H-HYDRATE DEHYDRATASE"/>
    <property type="match status" value="1"/>
</dbReference>
<evidence type="ECO:0000256" key="18">
    <source>
        <dbReference type="HAMAP-Rule" id="MF_01966"/>
    </source>
</evidence>
<dbReference type="NCBIfam" id="TIGR00196">
    <property type="entry name" value="yjeF_cterm"/>
    <property type="match status" value="1"/>
</dbReference>
<dbReference type="HAMAP" id="MF_01966">
    <property type="entry name" value="NADHX_epimerase"/>
    <property type="match status" value="1"/>
</dbReference>
<dbReference type="PANTHER" id="PTHR12592">
    <property type="entry name" value="ATP-DEPENDENT (S)-NAD(P)H-HYDRATE DEHYDRATASE FAMILY MEMBER"/>
    <property type="match status" value="1"/>
</dbReference>
<dbReference type="EMBL" id="JAHZST010000002">
    <property type="protein sequence ID" value="MBW8182626.1"/>
    <property type="molecule type" value="Genomic_DNA"/>
</dbReference>
<evidence type="ECO:0000256" key="10">
    <source>
        <dbReference type="ARBA" id="ARBA00023027"/>
    </source>
</evidence>
<comment type="similarity">
    <text evidence="3 19">In the N-terminal section; belongs to the NnrE/AIBP family.</text>
</comment>
<dbReference type="Pfam" id="PF01256">
    <property type="entry name" value="Carb_kinase"/>
    <property type="match status" value="1"/>
</dbReference>
<evidence type="ECO:0000256" key="7">
    <source>
        <dbReference type="ARBA" id="ARBA00022840"/>
    </source>
</evidence>
<evidence type="ECO:0000256" key="15">
    <source>
        <dbReference type="ARBA" id="ARBA00048238"/>
    </source>
</evidence>
<feature type="domain" description="YjeF C-terminal" evidence="20">
    <location>
        <begin position="221"/>
        <end position="488"/>
    </location>
</feature>
<dbReference type="InterPro" id="IPR000631">
    <property type="entry name" value="CARKD"/>
</dbReference>
<feature type="binding site" evidence="18">
    <location>
        <position position="161"/>
    </location>
    <ligand>
        <name>K(+)</name>
        <dbReference type="ChEBI" id="CHEBI:29103"/>
    </ligand>
</feature>
<evidence type="ECO:0000256" key="17">
    <source>
        <dbReference type="HAMAP-Rule" id="MF_01965"/>
    </source>
</evidence>
<evidence type="ECO:0000259" key="21">
    <source>
        <dbReference type="PROSITE" id="PS51385"/>
    </source>
</evidence>
<comment type="cofactor">
    <cofactor evidence="18 19">
        <name>K(+)</name>
        <dbReference type="ChEBI" id="CHEBI:29103"/>
    </cofactor>
    <text evidence="18 19">Binds 1 potassium ion per subunit.</text>
</comment>
<dbReference type="InterPro" id="IPR004443">
    <property type="entry name" value="YjeF_N_dom"/>
</dbReference>
<dbReference type="PROSITE" id="PS51383">
    <property type="entry name" value="YJEF_C_3"/>
    <property type="match status" value="1"/>
</dbReference>
<evidence type="ECO:0000256" key="16">
    <source>
        <dbReference type="ARBA" id="ARBA00049209"/>
    </source>
</evidence>
<keyword evidence="9 18" id="KW-0630">Potassium</keyword>
<comment type="cofactor">
    <cofactor evidence="17">
        <name>Mg(2+)</name>
        <dbReference type="ChEBI" id="CHEBI:18420"/>
    </cofactor>
</comment>
<feature type="binding site" evidence="17">
    <location>
        <position position="318"/>
    </location>
    <ligand>
        <name>(6S)-NADPHX</name>
        <dbReference type="ChEBI" id="CHEBI:64076"/>
    </ligand>
</feature>
<evidence type="ECO:0000256" key="2">
    <source>
        <dbReference type="ARBA" id="ARBA00000909"/>
    </source>
</evidence>
<feature type="binding site" evidence="18">
    <location>
        <position position="125"/>
    </location>
    <ligand>
        <name>K(+)</name>
        <dbReference type="ChEBI" id="CHEBI:29103"/>
    </ligand>
</feature>
<keyword evidence="10 17" id="KW-0520">NAD</keyword>
<comment type="caution">
    <text evidence="18">Lacks conserved residue(s) required for the propagation of feature annotation.</text>
</comment>
<dbReference type="Gene3D" id="3.40.50.10260">
    <property type="entry name" value="YjeF N-terminal domain"/>
    <property type="match status" value="1"/>
</dbReference>
<keyword evidence="7 17" id="KW-0067">ATP-binding</keyword>
<comment type="function">
    <text evidence="18">Catalyzes the epimerization of the S- and R-forms of NAD(P)HX, a damaged form of NAD(P)H that is a result of enzymatic or heat-dependent hydration. This is a prerequisite for the S-specific NAD(P)H-hydrate dehydratase to allow the repair of both epimers of NAD(P)HX.</text>
</comment>
<feature type="binding site" evidence="17">
    <location>
        <position position="430"/>
    </location>
    <ligand>
        <name>(6S)-NADPHX</name>
        <dbReference type="ChEBI" id="CHEBI:64076"/>
    </ligand>
</feature>
<dbReference type="PIRSF" id="PIRSF017184">
    <property type="entry name" value="Nnr"/>
    <property type="match status" value="1"/>
</dbReference>
<dbReference type="Gene3D" id="3.40.1190.20">
    <property type="match status" value="1"/>
</dbReference>
<evidence type="ECO:0000256" key="11">
    <source>
        <dbReference type="ARBA" id="ARBA00023235"/>
    </source>
</evidence>
<keyword evidence="5 18" id="KW-0479">Metal-binding</keyword>
<feature type="binding site" evidence="18">
    <location>
        <position position="158"/>
    </location>
    <ligand>
        <name>(6S)-NADPHX</name>
        <dbReference type="ChEBI" id="CHEBI:64076"/>
    </ligand>
</feature>
<dbReference type="HAMAP" id="MF_01965">
    <property type="entry name" value="NADHX_dehydratase"/>
    <property type="match status" value="1"/>
</dbReference>
<comment type="similarity">
    <text evidence="4 19">In the C-terminal section; belongs to the NnrD/CARKD family.</text>
</comment>
<evidence type="ECO:0000259" key="20">
    <source>
        <dbReference type="PROSITE" id="PS51383"/>
    </source>
</evidence>
<sequence>MIHLPVNLFLASQVEDAEKAFVRAEDISLSQLVETAGAKAFELLSSSIDRSSPILLLAGYGNNGADAYVCARLLIEAGYQISLMGLDKTQMGTEVLAAQSEFRRVGGRVECSDIDKILSASIIVDGLLGVGCKGELRGEFKPIIEAVNLSKAKVFSLDVPSGLNPDTGAGDGAVIANVTLTFGAVKQGLLTGRARACVGELLFADIGLIDYLSPPSSKVISLDFVREHIVPRARDSHKGDSGKVSVIGGDTGMAGAVRLAAEACLRAGSGLVTVISKPAHQLAVNATRPELMFWGCDLVDMEVYLKLGWADVLLIGPGLGQQDWGYNLLKAVGLSDKPCVLDADALNMLSREPYKQEKWVLTPHSAEAAKLLGITTCEVEQDRFAAVKAIQTKYGGVVVLKGPGTLICDAKECVVAPVGNPGLASGGAGDALGGVISALMAQGFDSFTAAKMGVVIHGEAADRAALEGERGMLASDLMPHIRHLVNNL</sequence>
<comment type="function">
    <text evidence="17">Catalyzes the dehydration of the S-form of NAD(P)HX at the expense of ADP, which is converted to AMP. Together with NAD(P)HX epimerase, which catalyzes the epimerization of the S- and R-forms, the enzyme allows the repair of both epimers of NAD(P)HX, a damaged form of NAD(P)H that is a result of enzymatic or heat-dependent hydration.</text>
</comment>
<dbReference type="EC" id="4.2.1.136" evidence="19"/>